<dbReference type="PANTHER" id="PTHR34216:SF7">
    <property type="entry name" value="POLY-BETA-1,6-N-ACETYL-D-GLUCOSAMINE N-DEACETYLASE"/>
    <property type="match status" value="1"/>
</dbReference>
<dbReference type="GO" id="GO:0005975">
    <property type="term" value="P:carbohydrate metabolic process"/>
    <property type="evidence" value="ECO:0007669"/>
    <property type="project" value="InterPro"/>
</dbReference>
<gene>
    <name evidence="3" type="ORF">LCGC14_2147020</name>
</gene>
<dbReference type="Gene3D" id="3.20.20.370">
    <property type="entry name" value="Glycoside hydrolase/deacetylase"/>
    <property type="match status" value="1"/>
</dbReference>
<dbReference type="AlphaFoldDB" id="A0A0F9DWK2"/>
<evidence type="ECO:0000259" key="2">
    <source>
        <dbReference type="PROSITE" id="PS51677"/>
    </source>
</evidence>
<sequence length="259" mass="28025">MIQPSLILAYHGIGTVPRGYDPHNLMTPPGQFRSQVERLVARGYEFVKMSELACRLHSSVALQGVCALTFDDGSADNAGVLPALLAALGVPGTVFVCPSLLGKANPFLAPESGARLMTADEVRAISGLPFIEVGSHTNDHRDLSSATADEAYREMTASKQALERLLDQPVRSFAYPFGHYSPACPAAAERAGYTSAVTEAGCGSWRPYELRRQSVNPLDGRLTFALKSRGVFYPLLRTPLGRLAAWVARPFRHPPDRSS</sequence>
<reference evidence="3" key="1">
    <citation type="journal article" date="2015" name="Nature">
        <title>Complex archaea that bridge the gap between prokaryotes and eukaryotes.</title>
        <authorList>
            <person name="Spang A."/>
            <person name="Saw J.H."/>
            <person name="Jorgensen S.L."/>
            <person name="Zaremba-Niedzwiedzka K."/>
            <person name="Martijn J."/>
            <person name="Lind A.E."/>
            <person name="van Eijk R."/>
            <person name="Schleper C."/>
            <person name="Guy L."/>
            <person name="Ettema T.J."/>
        </authorList>
    </citation>
    <scope>NUCLEOTIDE SEQUENCE</scope>
</reference>
<dbReference type="SUPFAM" id="SSF88713">
    <property type="entry name" value="Glycoside hydrolase/deacetylase"/>
    <property type="match status" value="1"/>
</dbReference>
<dbReference type="InterPro" id="IPR011330">
    <property type="entry name" value="Glyco_hydro/deAcase_b/a-brl"/>
</dbReference>
<evidence type="ECO:0000313" key="3">
    <source>
        <dbReference type="EMBL" id="KKL66233.1"/>
    </source>
</evidence>
<dbReference type="PROSITE" id="PS51677">
    <property type="entry name" value="NODB"/>
    <property type="match status" value="1"/>
</dbReference>
<dbReference type="InterPro" id="IPR002509">
    <property type="entry name" value="NODB_dom"/>
</dbReference>
<proteinExistence type="predicted"/>
<protein>
    <recommendedName>
        <fullName evidence="2">NodB homology domain-containing protein</fullName>
    </recommendedName>
</protein>
<dbReference type="GO" id="GO:0016810">
    <property type="term" value="F:hydrolase activity, acting on carbon-nitrogen (but not peptide) bonds"/>
    <property type="evidence" value="ECO:0007669"/>
    <property type="project" value="InterPro"/>
</dbReference>
<accession>A0A0F9DWK2</accession>
<dbReference type="CDD" id="cd10918">
    <property type="entry name" value="CE4_NodB_like_5s_6s"/>
    <property type="match status" value="1"/>
</dbReference>
<dbReference type="Pfam" id="PF01522">
    <property type="entry name" value="Polysacc_deac_1"/>
    <property type="match status" value="1"/>
</dbReference>
<keyword evidence="1" id="KW-0732">Signal</keyword>
<dbReference type="EMBL" id="LAZR01027274">
    <property type="protein sequence ID" value="KKL66233.1"/>
    <property type="molecule type" value="Genomic_DNA"/>
</dbReference>
<feature type="domain" description="NodB homology" evidence="2">
    <location>
        <begin position="64"/>
        <end position="259"/>
    </location>
</feature>
<comment type="caution">
    <text evidence="3">The sequence shown here is derived from an EMBL/GenBank/DDBJ whole genome shotgun (WGS) entry which is preliminary data.</text>
</comment>
<name>A0A0F9DWK2_9ZZZZ</name>
<dbReference type="InterPro" id="IPR051398">
    <property type="entry name" value="Polysacch_Deacetylase"/>
</dbReference>
<organism evidence="3">
    <name type="scientific">marine sediment metagenome</name>
    <dbReference type="NCBI Taxonomy" id="412755"/>
    <lineage>
        <taxon>unclassified sequences</taxon>
        <taxon>metagenomes</taxon>
        <taxon>ecological metagenomes</taxon>
    </lineage>
</organism>
<dbReference type="PANTHER" id="PTHR34216">
    <property type="match status" value="1"/>
</dbReference>
<evidence type="ECO:0000256" key="1">
    <source>
        <dbReference type="ARBA" id="ARBA00022729"/>
    </source>
</evidence>